<dbReference type="HOGENOM" id="CLU_2575094_0_0_1"/>
<gene>
    <name evidence="1" type="ORF">GLOINDRAFT_336529</name>
</gene>
<name>U9TC03_RHIID</name>
<evidence type="ECO:0008006" key="2">
    <source>
        <dbReference type="Google" id="ProtNLM"/>
    </source>
</evidence>
<dbReference type="AlphaFoldDB" id="U9TC03"/>
<sequence length="81" mass="9505">MNDIDKNSDPLNVYRFIEHELKISTKRTMEWIPYSQIKNSEKIAEGGFGIIYKATWFKTLAAVKRFSNSHDISKYFLNEVS</sequence>
<evidence type="ECO:0000313" key="1">
    <source>
        <dbReference type="EMBL" id="ESA03853.1"/>
    </source>
</evidence>
<dbReference type="SUPFAM" id="SSF56112">
    <property type="entry name" value="Protein kinase-like (PK-like)"/>
    <property type="match status" value="1"/>
</dbReference>
<accession>U9TC03</accession>
<dbReference type="InterPro" id="IPR011009">
    <property type="entry name" value="Kinase-like_dom_sf"/>
</dbReference>
<reference evidence="1" key="1">
    <citation type="submission" date="2013-07" db="EMBL/GenBank/DDBJ databases">
        <title>The genome of an arbuscular mycorrhizal fungus provides insights into the evolution of the oldest plant symbiosis.</title>
        <authorList>
            <consortium name="DOE Joint Genome Institute"/>
            <person name="Tisserant E."/>
            <person name="Malbreil M."/>
            <person name="Kuo A."/>
            <person name="Kohler A."/>
            <person name="Symeonidi A."/>
            <person name="Balestrini R."/>
            <person name="Charron P."/>
            <person name="Duensing N."/>
            <person name="Frei-dit-Frey N."/>
            <person name="Gianinazzi-Pearson V."/>
            <person name="Gilbert B."/>
            <person name="Handa Y."/>
            <person name="Hijri M."/>
            <person name="Kaul R."/>
            <person name="Kawaguchi M."/>
            <person name="Krajinski F."/>
            <person name="Lammers P."/>
            <person name="Lapierre D."/>
            <person name="Masclaux F.G."/>
            <person name="Murat C."/>
            <person name="Morin E."/>
            <person name="Ndikumana S."/>
            <person name="Pagni M."/>
            <person name="Petitpierre D."/>
            <person name="Requena N."/>
            <person name="Rosikiewicz P."/>
            <person name="Riley R."/>
            <person name="Saito K."/>
            <person name="San Clemente H."/>
            <person name="Shapiro H."/>
            <person name="van Tuinen D."/>
            <person name="Becard G."/>
            <person name="Bonfante P."/>
            <person name="Paszkowski U."/>
            <person name="Shachar-Hill Y."/>
            <person name="Young J.P."/>
            <person name="Sanders I.R."/>
            <person name="Henrissat B."/>
            <person name="Rensing S.A."/>
            <person name="Grigoriev I.V."/>
            <person name="Corradi N."/>
            <person name="Roux C."/>
            <person name="Martin F."/>
        </authorList>
    </citation>
    <scope>NUCLEOTIDE SEQUENCE</scope>
    <source>
        <strain evidence="1">DAOM 197198</strain>
    </source>
</reference>
<dbReference type="EMBL" id="KI294763">
    <property type="protein sequence ID" value="ESA03853.1"/>
    <property type="molecule type" value="Genomic_DNA"/>
</dbReference>
<dbReference type="Gene3D" id="3.30.200.20">
    <property type="entry name" value="Phosphorylase Kinase, domain 1"/>
    <property type="match status" value="1"/>
</dbReference>
<protein>
    <recommendedName>
        <fullName evidence="2">Protein kinase domain-containing protein</fullName>
    </recommendedName>
</protein>
<organism evidence="1">
    <name type="scientific">Rhizophagus irregularis (strain DAOM 181602 / DAOM 197198 / MUCL 43194)</name>
    <name type="common">Arbuscular mycorrhizal fungus</name>
    <name type="synonym">Glomus intraradices</name>
    <dbReference type="NCBI Taxonomy" id="747089"/>
    <lineage>
        <taxon>Eukaryota</taxon>
        <taxon>Fungi</taxon>
        <taxon>Fungi incertae sedis</taxon>
        <taxon>Mucoromycota</taxon>
        <taxon>Glomeromycotina</taxon>
        <taxon>Glomeromycetes</taxon>
        <taxon>Glomerales</taxon>
        <taxon>Glomeraceae</taxon>
        <taxon>Rhizophagus</taxon>
    </lineage>
</organism>
<proteinExistence type="predicted"/>